<evidence type="ECO:0000313" key="2">
    <source>
        <dbReference type="Proteomes" id="UP000030786"/>
    </source>
</evidence>
<dbReference type="KEGG" id="cbat:M666_13245"/>
<evidence type="ECO:0008006" key="3">
    <source>
        <dbReference type="Google" id="ProtNLM"/>
    </source>
</evidence>
<dbReference type="RefSeq" id="WP_029446251.1">
    <property type="nucleotide sequence ID" value="NZ_CP009976.1"/>
</dbReference>
<accession>A0AAU8RH78</accession>
<evidence type="ECO:0000313" key="1">
    <source>
        <dbReference type="EMBL" id="AIZ42456.1"/>
    </source>
</evidence>
<dbReference type="GeneID" id="78061701"/>
<gene>
    <name evidence="1" type="ORF">M666_13245</name>
</gene>
<proteinExistence type="predicted"/>
<protein>
    <recommendedName>
        <fullName evidence="3">Lipoprotein</fullName>
    </recommendedName>
</protein>
<sequence length="177" mass="20958">MKGIVQILILLSIFSCDSNKKRTTMNINWNNSENYYDFELPKDTDKKQAIKELILKILDLSKGKKDWNEIILDKWFSNMGRLIGNIQNEQEPVGLDRGYRVGLEFKEYSENLKLVEDNEYKYNDYTFTYSNEIEKIIIETLNEEDFKKQIKLLNDNKPFVIEISDQGQRTGKKIKIE</sequence>
<dbReference type="Proteomes" id="UP000030786">
    <property type="component" value="Chromosome"/>
</dbReference>
<name>A0AAU8RH78_9FLAO</name>
<organism evidence="1 2">
    <name type="scientific">Cellulophaga baltica 18</name>
    <dbReference type="NCBI Taxonomy" id="1348584"/>
    <lineage>
        <taxon>Bacteria</taxon>
        <taxon>Pseudomonadati</taxon>
        <taxon>Bacteroidota</taxon>
        <taxon>Flavobacteriia</taxon>
        <taxon>Flavobacteriales</taxon>
        <taxon>Flavobacteriaceae</taxon>
        <taxon>Cellulophaga</taxon>
    </lineage>
</organism>
<reference evidence="1 2" key="1">
    <citation type="journal article" date="2014" name="Environ. Microbiol.">
        <title>Contrasting genomic patterns and infection strategies of two co-existing Bacteroidetes podovirus genera.</title>
        <authorList>
            <person name="Holmfeldt K."/>
            <person name="Howard-Varona C."/>
            <person name="Solonenko N."/>
            <person name="Sullivan M.B."/>
        </authorList>
    </citation>
    <scope>NUCLEOTIDE SEQUENCE [LARGE SCALE GENOMIC DNA]</scope>
    <source>
        <strain evidence="1 2">18</strain>
    </source>
</reference>
<dbReference type="EMBL" id="CP009976">
    <property type="protein sequence ID" value="AIZ42456.1"/>
    <property type="molecule type" value="Genomic_DNA"/>
</dbReference>
<dbReference type="AlphaFoldDB" id="A0AAU8RH78"/>
<dbReference type="PROSITE" id="PS51257">
    <property type="entry name" value="PROKAR_LIPOPROTEIN"/>
    <property type="match status" value="1"/>
</dbReference>